<evidence type="ECO:0000256" key="3">
    <source>
        <dbReference type="ARBA" id="ARBA00022692"/>
    </source>
</evidence>
<name>A0ABS4K0L8_9CLOT</name>
<dbReference type="EMBL" id="JAGGLL010000006">
    <property type="protein sequence ID" value="MBP2021303.1"/>
    <property type="molecule type" value="Genomic_DNA"/>
</dbReference>
<feature type="transmembrane region" description="Helical" evidence="6">
    <location>
        <begin position="142"/>
        <end position="158"/>
    </location>
</feature>
<dbReference type="InterPro" id="IPR043428">
    <property type="entry name" value="LivM-like"/>
</dbReference>
<keyword evidence="8" id="KW-1185">Reference proteome</keyword>
<comment type="subcellular location">
    <subcellularLocation>
        <location evidence="1">Cell membrane</location>
        <topology evidence="1">Multi-pass membrane protein</topology>
    </subcellularLocation>
</comment>
<evidence type="ECO:0000256" key="5">
    <source>
        <dbReference type="ARBA" id="ARBA00023136"/>
    </source>
</evidence>
<gene>
    <name evidence="7" type="ORF">J2Z44_001094</name>
</gene>
<evidence type="ECO:0000313" key="8">
    <source>
        <dbReference type="Proteomes" id="UP001519308"/>
    </source>
</evidence>
<reference evidence="7 8" key="1">
    <citation type="submission" date="2021-03" db="EMBL/GenBank/DDBJ databases">
        <title>Genomic Encyclopedia of Type Strains, Phase IV (KMG-IV): sequencing the most valuable type-strain genomes for metagenomic binning, comparative biology and taxonomic classification.</title>
        <authorList>
            <person name="Goeker M."/>
        </authorList>
    </citation>
    <scope>NUCLEOTIDE SEQUENCE [LARGE SCALE GENOMIC DNA]</scope>
    <source>
        <strain evidence="7 8">DSM 28650</strain>
    </source>
</reference>
<feature type="transmembrane region" description="Helical" evidence="6">
    <location>
        <begin position="228"/>
        <end position="249"/>
    </location>
</feature>
<dbReference type="Pfam" id="PF02653">
    <property type="entry name" value="BPD_transp_2"/>
    <property type="match status" value="1"/>
</dbReference>
<keyword evidence="2" id="KW-1003">Cell membrane</keyword>
<evidence type="ECO:0000256" key="6">
    <source>
        <dbReference type="SAM" id="Phobius"/>
    </source>
</evidence>
<proteinExistence type="predicted"/>
<accession>A0ABS4K0L8</accession>
<keyword evidence="4 6" id="KW-1133">Transmembrane helix</keyword>
<feature type="transmembrane region" description="Helical" evidence="6">
    <location>
        <begin position="179"/>
        <end position="198"/>
    </location>
</feature>
<keyword evidence="5 6" id="KW-0472">Membrane</keyword>
<feature type="transmembrane region" description="Helical" evidence="6">
    <location>
        <begin position="113"/>
        <end position="136"/>
    </location>
</feature>
<evidence type="ECO:0000256" key="4">
    <source>
        <dbReference type="ARBA" id="ARBA00022989"/>
    </source>
</evidence>
<sequence length="368" mass="40120">MEKRNSILMWMKKRNNILTVASFIVLAILLYFLDGNLDSYKTRILNLCAIYVVLSLSMNLINGFTGLFSLGHAGFIAIGAYTTAILSMPIAVKTQNFFLAPMMKPLDSIYMPFIFALIIGGLLSALVAYLIGAPALRLKGDYLAIATLGFAEIIRVILTNTQSITNGALGLKGIPPVINLWWTFGVAIITIVVILSLINSSYGRALKAIKEDEIAAESMGISLFKHKVLAFVFGAFFAAIGGGLLANLMGTIDPLMFRFTLTFNILLIIVLGGMGSVTGTIISAFVITIAGEALRFLDESVNLGFVEFKGIAGLRMVVFSALLMIAVLFFRNGVMGTREFSWDKFIAFFKNLKELNFLKRKTTAKGGK</sequence>
<feature type="transmembrane region" description="Helical" evidence="6">
    <location>
        <begin position="310"/>
        <end position="330"/>
    </location>
</feature>
<dbReference type="PANTHER" id="PTHR30482">
    <property type="entry name" value="HIGH-AFFINITY BRANCHED-CHAIN AMINO ACID TRANSPORT SYSTEM PERMEASE"/>
    <property type="match status" value="1"/>
</dbReference>
<feature type="transmembrane region" description="Helical" evidence="6">
    <location>
        <begin position="70"/>
        <end position="92"/>
    </location>
</feature>
<comment type="caution">
    <text evidence="7">The sequence shown here is derived from an EMBL/GenBank/DDBJ whole genome shotgun (WGS) entry which is preliminary data.</text>
</comment>
<keyword evidence="3 6" id="KW-0812">Transmembrane</keyword>
<evidence type="ECO:0000256" key="1">
    <source>
        <dbReference type="ARBA" id="ARBA00004651"/>
    </source>
</evidence>
<feature type="transmembrane region" description="Helical" evidence="6">
    <location>
        <begin position="261"/>
        <end position="290"/>
    </location>
</feature>
<dbReference type="CDD" id="cd06581">
    <property type="entry name" value="TM_PBP1_LivM_like"/>
    <property type="match status" value="1"/>
</dbReference>
<dbReference type="PANTHER" id="PTHR30482:SF10">
    <property type="entry name" value="HIGH-AFFINITY BRANCHED-CHAIN AMINO ACID TRANSPORT PROTEIN BRAE"/>
    <property type="match status" value="1"/>
</dbReference>
<protein>
    <submittedName>
        <fullName evidence="7">Branched-chain amino acid transport system permease protein</fullName>
    </submittedName>
</protein>
<evidence type="ECO:0000313" key="7">
    <source>
        <dbReference type="EMBL" id="MBP2021303.1"/>
    </source>
</evidence>
<dbReference type="Proteomes" id="UP001519308">
    <property type="component" value="Unassembled WGS sequence"/>
</dbReference>
<feature type="transmembrane region" description="Helical" evidence="6">
    <location>
        <begin position="16"/>
        <end position="33"/>
    </location>
</feature>
<feature type="transmembrane region" description="Helical" evidence="6">
    <location>
        <begin position="45"/>
        <end position="64"/>
    </location>
</feature>
<organism evidence="7 8">
    <name type="scientific">Clostridium punense</name>
    <dbReference type="NCBI Taxonomy" id="1054297"/>
    <lineage>
        <taxon>Bacteria</taxon>
        <taxon>Bacillati</taxon>
        <taxon>Bacillota</taxon>
        <taxon>Clostridia</taxon>
        <taxon>Eubacteriales</taxon>
        <taxon>Clostridiaceae</taxon>
        <taxon>Clostridium</taxon>
    </lineage>
</organism>
<dbReference type="InterPro" id="IPR001851">
    <property type="entry name" value="ABC_transp_permease"/>
</dbReference>
<evidence type="ECO:0000256" key="2">
    <source>
        <dbReference type="ARBA" id="ARBA00022475"/>
    </source>
</evidence>
<dbReference type="RefSeq" id="WP_021281181.1">
    <property type="nucleotide sequence ID" value="NZ_JAGGLL010000006.1"/>
</dbReference>